<proteinExistence type="predicted"/>
<dbReference type="SUPFAM" id="SSF48179">
    <property type="entry name" value="6-phosphogluconate dehydrogenase C-terminal domain-like"/>
    <property type="match status" value="1"/>
</dbReference>
<dbReference type="InterPro" id="IPR050812">
    <property type="entry name" value="Preph/Arog_dehydrog"/>
</dbReference>
<protein>
    <submittedName>
        <fullName evidence="3">Prephenate dehydrogenase</fullName>
    </submittedName>
</protein>
<accession>A0A520XCF0</accession>
<dbReference type="GO" id="GO:0008977">
    <property type="term" value="F:prephenate dehydrogenase (NAD+) activity"/>
    <property type="evidence" value="ECO:0007669"/>
    <property type="project" value="InterPro"/>
</dbReference>
<evidence type="ECO:0000313" key="3">
    <source>
        <dbReference type="EMBL" id="RZV38836.1"/>
    </source>
</evidence>
<dbReference type="PANTHER" id="PTHR21363">
    <property type="entry name" value="PREPHENATE DEHYDROGENASE"/>
    <property type="match status" value="1"/>
</dbReference>
<dbReference type="PANTHER" id="PTHR21363:SF0">
    <property type="entry name" value="PREPHENATE DEHYDROGENASE [NADP(+)]"/>
    <property type="match status" value="1"/>
</dbReference>
<dbReference type="InterPro" id="IPR046825">
    <property type="entry name" value="PDH_C"/>
</dbReference>
<dbReference type="GO" id="GO:0070403">
    <property type="term" value="F:NAD+ binding"/>
    <property type="evidence" value="ECO:0007669"/>
    <property type="project" value="InterPro"/>
</dbReference>
<dbReference type="AlphaFoldDB" id="A0A520XCF0"/>
<dbReference type="Pfam" id="PF02153">
    <property type="entry name" value="PDH_N"/>
    <property type="match status" value="1"/>
</dbReference>
<dbReference type="Pfam" id="PF20463">
    <property type="entry name" value="PDH_C"/>
    <property type="match status" value="1"/>
</dbReference>
<dbReference type="Gene3D" id="1.10.3660.10">
    <property type="entry name" value="6-phosphogluconate dehydrogenase C-terminal like domain"/>
    <property type="match status" value="1"/>
</dbReference>
<dbReference type="InterPro" id="IPR036291">
    <property type="entry name" value="NAD(P)-bd_dom_sf"/>
</dbReference>
<evidence type="ECO:0000313" key="4">
    <source>
        <dbReference type="Proteomes" id="UP000322454"/>
    </source>
</evidence>
<evidence type="ECO:0000259" key="2">
    <source>
        <dbReference type="PROSITE" id="PS51176"/>
    </source>
</evidence>
<dbReference type="InterPro" id="IPR003099">
    <property type="entry name" value="Prephen_DH"/>
</dbReference>
<feature type="domain" description="Prephenate/arogenate dehydrogenase" evidence="2">
    <location>
        <begin position="3"/>
        <end position="293"/>
    </location>
</feature>
<organism evidence="3 4">
    <name type="scientific">Candidatus Acidulodesulfobacterium acidiphilum</name>
    <dbReference type="NCBI Taxonomy" id="2597224"/>
    <lineage>
        <taxon>Bacteria</taxon>
        <taxon>Deltaproteobacteria</taxon>
        <taxon>Candidatus Acidulodesulfobacterales</taxon>
        <taxon>Candidatus Acidulodesulfobacterium</taxon>
    </lineage>
</organism>
<keyword evidence="1" id="KW-0560">Oxidoreductase</keyword>
<dbReference type="SUPFAM" id="SSF51735">
    <property type="entry name" value="NAD(P)-binding Rossmann-fold domains"/>
    <property type="match status" value="1"/>
</dbReference>
<dbReference type="InterPro" id="IPR046826">
    <property type="entry name" value="PDH_N"/>
</dbReference>
<dbReference type="EMBL" id="SHMQ01000014">
    <property type="protein sequence ID" value="RZV38836.1"/>
    <property type="molecule type" value="Genomic_DNA"/>
</dbReference>
<name>A0A520XCF0_9DELT</name>
<dbReference type="GO" id="GO:0004665">
    <property type="term" value="F:prephenate dehydrogenase (NADP+) activity"/>
    <property type="evidence" value="ECO:0007669"/>
    <property type="project" value="InterPro"/>
</dbReference>
<dbReference type="Proteomes" id="UP000322454">
    <property type="component" value="Unassembled WGS sequence"/>
</dbReference>
<comment type="caution">
    <text evidence="3">The sequence shown here is derived from an EMBL/GenBank/DDBJ whole genome shotgun (WGS) entry which is preliminary data.</text>
</comment>
<dbReference type="Gene3D" id="3.40.50.720">
    <property type="entry name" value="NAD(P)-binding Rossmann-like Domain"/>
    <property type="match status" value="1"/>
</dbReference>
<dbReference type="InterPro" id="IPR008927">
    <property type="entry name" value="6-PGluconate_DH-like_C_sf"/>
</dbReference>
<dbReference type="PROSITE" id="PS51176">
    <property type="entry name" value="PDH_ADH"/>
    <property type="match status" value="1"/>
</dbReference>
<evidence type="ECO:0000256" key="1">
    <source>
        <dbReference type="ARBA" id="ARBA00023002"/>
    </source>
</evidence>
<reference evidence="3 4" key="1">
    <citation type="submission" date="2019-01" db="EMBL/GenBank/DDBJ databases">
        <title>Insights into ecological role of a new deltaproteobacterial order Candidatus Sinidesulfobacterales (Sva0485) by metagenomics and metatranscriptomics.</title>
        <authorList>
            <person name="Tan S."/>
            <person name="Liu J."/>
            <person name="Fang Y."/>
            <person name="Hedlund B."/>
            <person name="Lian Z.-H."/>
            <person name="Huang L.-Y."/>
            <person name="Li J.-T."/>
            <person name="Huang L.-N."/>
            <person name="Li W.-J."/>
            <person name="Jiang H.-C."/>
            <person name="Dong H.-L."/>
            <person name="Shu W.-S."/>
        </authorList>
    </citation>
    <scope>NUCLEOTIDE SEQUENCE [LARGE SCALE GENOMIC DNA]</scope>
    <source>
        <strain evidence="3">AP4</strain>
    </source>
</reference>
<dbReference type="GO" id="GO:0006571">
    <property type="term" value="P:tyrosine biosynthetic process"/>
    <property type="evidence" value="ECO:0007669"/>
    <property type="project" value="InterPro"/>
</dbReference>
<sequence length="293" mass="32033">MFKEIKIIGLGFMGASLAGAVKSKLTGTAVKGYDIVKNNIDYCIAKGIIDEPLSLDSGYDNAASENSLVIMCVPPSSIVSFFDEYADFFGGRALITDIGSVKALIGARAKKNNLTNFVGSHPMCGSDKSGPENSDFSLFNAKKCIVIKEKEDYADKERSFKIDKIAGFWKSLNMEVIFSEAETHDEITAYTSHLPHLAAFLLSDTVLSHVKNKKFSSYASFIGGGFKDSTRIASSSPDLWTDIFLMNDEKIIFSLDNFIASANSIKGLIETGDRNGLVSYLKKIYEDRKEAGI</sequence>
<gene>
    <name evidence="3" type="ORF">EVJ48_06080</name>
</gene>